<keyword evidence="1" id="KW-0472">Membrane</keyword>
<dbReference type="Pfam" id="PF05656">
    <property type="entry name" value="DUF805"/>
    <property type="match status" value="1"/>
</dbReference>
<organism evidence="2 3">
    <name type="scientific">Rosenbergiella australiborealis</name>
    <dbReference type="NCBI Taxonomy" id="1544696"/>
    <lineage>
        <taxon>Bacteria</taxon>
        <taxon>Pseudomonadati</taxon>
        <taxon>Pseudomonadota</taxon>
        <taxon>Gammaproteobacteria</taxon>
        <taxon>Enterobacterales</taxon>
        <taxon>Erwiniaceae</taxon>
        <taxon>Rosenbergiella</taxon>
    </lineage>
</organism>
<dbReference type="Proteomes" id="UP000786875">
    <property type="component" value="Unassembled WGS sequence"/>
</dbReference>
<accession>A0ABS5T832</accession>
<feature type="transmembrane region" description="Helical" evidence="1">
    <location>
        <begin position="53"/>
        <end position="71"/>
    </location>
</feature>
<feature type="transmembrane region" description="Helical" evidence="1">
    <location>
        <begin position="77"/>
        <end position="97"/>
    </location>
</feature>
<keyword evidence="1" id="KW-1133">Transmembrane helix</keyword>
<evidence type="ECO:0000256" key="1">
    <source>
        <dbReference type="SAM" id="Phobius"/>
    </source>
</evidence>
<comment type="caution">
    <text evidence="2">The sequence shown here is derived from an EMBL/GenBank/DDBJ whole genome shotgun (WGS) entry which is preliminary data.</text>
</comment>
<gene>
    <name evidence="2" type="ORF">HGT73_09685</name>
</gene>
<dbReference type="InterPro" id="IPR008523">
    <property type="entry name" value="DUF805"/>
</dbReference>
<name>A0ABS5T832_9GAMM</name>
<keyword evidence="3" id="KW-1185">Reference proteome</keyword>
<sequence>MQRLLAVLRCYKRTFSYQGVENRRVYTLFLLLQSSWFALYLNTLTSTLNEISLLPLLFFLLPLISIASRRINDAGYSHWIILLVFFIPYLFFIFLCFPKTVDK</sequence>
<dbReference type="EMBL" id="JABBFO010000008">
    <property type="protein sequence ID" value="MBT0727650.1"/>
    <property type="molecule type" value="Genomic_DNA"/>
</dbReference>
<feature type="transmembrane region" description="Helical" evidence="1">
    <location>
        <begin position="25"/>
        <end position="41"/>
    </location>
</feature>
<proteinExistence type="predicted"/>
<reference evidence="2 3" key="1">
    <citation type="submission" date="2020-04" db="EMBL/GenBank/DDBJ databases">
        <title>Genome sequencing of Rosenbergiella species.</title>
        <authorList>
            <person name="Alvarez-Perez S."/>
            <person name="Lievens B."/>
        </authorList>
    </citation>
    <scope>NUCLEOTIDE SEQUENCE [LARGE SCALE GENOMIC DNA]</scope>
    <source>
        <strain evidence="2 3">CdVSA20.1</strain>
    </source>
</reference>
<evidence type="ECO:0000313" key="2">
    <source>
        <dbReference type="EMBL" id="MBT0727650.1"/>
    </source>
</evidence>
<evidence type="ECO:0000313" key="3">
    <source>
        <dbReference type="Proteomes" id="UP000786875"/>
    </source>
</evidence>
<protein>
    <submittedName>
        <fullName evidence="2">DUF805 domain-containing protein</fullName>
    </submittedName>
</protein>
<dbReference type="RefSeq" id="WP_214214221.1">
    <property type="nucleotide sequence ID" value="NZ_JABBFO010000008.1"/>
</dbReference>
<keyword evidence="1" id="KW-0812">Transmembrane</keyword>